<reference evidence="3 4" key="1">
    <citation type="submission" date="2018-11" db="EMBL/GenBank/DDBJ databases">
        <title>Genomic Encyclopedia of Type Strains, Phase IV (KMG-IV): sequencing the most valuable type-strain genomes for metagenomic binning, comparative biology and taxonomic classification.</title>
        <authorList>
            <person name="Goeker M."/>
        </authorList>
    </citation>
    <scope>NUCLEOTIDE SEQUENCE [LARGE SCALE GENOMIC DNA]</scope>
    <source>
        <strain evidence="3 4">DSM 5900</strain>
    </source>
</reference>
<evidence type="ECO:0000313" key="3">
    <source>
        <dbReference type="EMBL" id="ROP90643.1"/>
    </source>
</evidence>
<dbReference type="AlphaFoldDB" id="A0A3N1L7N1"/>
<accession>A0A3N1L7N1</accession>
<evidence type="ECO:0000313" key="4">
    <source>
        <dbReference type="Proteomes" id="UP000278222"/>
    </source>
</evidence>
<dbReference type="CDD" id="cd03789">
    <property type="entry name" value="GT9_LPS_heptosyltransferase"/>
    <property type="match status" value="1"/>
</dbReference>
<dbReference type="OrthoDB" id="9807356at2"/>
<dbReference type="PANTHER" id="PTHR30160">
    <property type="entry name" value="TETRAACYLDISACCHARIDE 4'-KINASE-RELATED"/>
    <property type="match status" value="1"/>
</dbReference>
<dbReference type="EMBL" id="RJKX01000014">
    <property type="protein sequence ID" value="ROP90643.1"/>
    <property type="molecule type" value="Genomic_DNA"/>
</dbReference>
<dbReference type="InterPro" id="IPR002201">
    <property type="entry name" value="Glyco_trans_9"/>
</dbReference>
<dbReference type="InterPro" id="IPR051199">
    <property type="entry name" value="LPS_LOS_Heptosyltrfase"/>
</dbReference>
<evidence type="ECO:0000256" key="1">
    <source>
        <dbReference type="ARBA" id="ARBA00022676"/>
    </source>
</evidence>
<dbReference type="SUPFAM" id="SSF53756">
    <property type="entry name" value="UDP-Glycosyltransferase/glycogen phosphorylase"/>
    <property type="match status" value="1"/>
</dbReference>
<organism evidence="3 4">
    <name type="scientific">Stella humosa</name>
    <dbReference type="NCBI Taxonomy" id="94"/>
    <lineage>
        <taxon>Bacteria</taxon>
        <taxon>Pseudomonadati</taxon>
        <taxon>Pseudomonadota</taxon>
        <taxon>Alphaproteobacteria</taxon>
        <taxon>Rhodospirillales</taxon>
        <taxon>Stellaceae</taxon>
        <taxon>Stella</taxon>
    </lineage>
</organism>
<gene>
    <name evidence="3" type="ORF">EDC65_2497</name>
</gene>
<sequence length="302" mass="31557">MKHGALGDLVQATGPMQAIRHHHPGARITLLTTRPFADFMAGCPWIDAVWVDDRPPAWNLPAVLRLGRRLRGGGFGRVYDLQTSGRSSRYLRFFGRPRPEWSGIAAGASHPHANPDRDRMHTLDRQREQLAMAGIARVPPPSLDWVADGPLPPGVPDRPFVLLVPGGSAHRPEKRWPIDRFAGLAAELAAAGIAPVVVGGGGERPLAAAIRAAAPDAVDLTGATGLADLVRLGRRAQAVVGNDTGPVHLLAVAGAPTVVLFSAASDPALCQPRGAAVRVLRESALADLGVGSVAAALAALAP</sequence>
<keyword evidence="2 3" id="KW-0808">Transferase</keyword>
<dbReference type="GO" id="GO:0005829">
    <property type="term" value="C:cytosol"/>
    <property type="evidence" value="ECO:0007669"/>
    <property type="project" value="TreeGrafter"/>
</dbReference>
<dbReference type="GO" id="GO:0008713">
    <property type="term" value="F:ADP-heptose-lipopolysaccharide heptosyltransferase activity"/>
    <property type="evidence" value="ECO:0007669"/>
    <property type="project" value="TreeGrafter"/>
</dbReference>
<proteinExistence type="predicted"/>
<protein>
    <submittedName>
        <fullName evidence="3">ADP-heptose:LPS heptosyltransferase</fullName>
    </submittedName>
</protein>
<keyword evidence="1" id="KW-0328">Glycosyltransferase</keyword>
<keyword evidence="4" id="KW-1185">Reference proteome</keyword>
<dbReference type="Proteomes" id="UP000278222">
    <property type="component" value="Unassembled WGS sequence"/>
</dbReference>
<dbReference type="Pfam" id="PF01075">
    <property type="entry name" value="Glyco_transf_9"/>
    <property type="match status" value="1"/>
</dbReference>
<name>A0A3N1L7N1_9PROT</name>
<evidence type="ECO:0000256" key="2">
    <source>
        <dbReference type="ARBA" id="ARBA00022679"/>
    </source>
</evidence>
<dbReference type="PANTHER" id="PTHR30160:SF7">
    <property type="entry name" value="ADP-HEPTOSE--LPS HEPTOSYLTRANSFERASE 2"/>
    <property type="match status" value="1"/>
</dbReference>
<comment type="caution">
    <text evidence="3">The sequence shown here is derived from an EMBL/GenBank/DDBJ whole genome shotgun (WGS) entry which is preliminary data.</text>
</comment>
<dbReference type="Gene3D" id="3.40.50.2000">
    <property type="entry name" value="Glycogen Phosphorylase B"/>
    <property type="match status" value="2"/>
</dbReference>
<dbReference type="GO" id="GO:0009244">
    <property type="term" value="P:lipopolysaccharide core region biosynthetic process"/>
    <property type="evidence" value="ECO:0007669"/>
    <property type="project" value="TreeGrafter"/>
</dbReference>